<dbReference type="GO" id="GO:0003962">
    <property type="term" value="F:cystathionine gamma-synthase activity"/>
    <property type="evidence" value="ECO:0007669"/>
    <property type="project" value="UniProtKB-EC"/>
</dbReference>
<keyword evidence="4 12" id="KW-0663">Pyridoxal phosphate</keyword>
<proteinExistence type="inferred from homology"/>
<evidence type="ECO:0000256" key="2">
    <source>
        <dbReference type="ARBA" id="ARBA00022605"/>
    </source>
</evidence>
<evidence type="ECO:0000256" key="4">
    <source>
        <dbReference type="ARBA" id="ARBA00022898"/>
    </source>
</evidence>
<keyword evidence="5" id="KW-0486">Methionine biosynthesis</keyword>
<comment type="catalytic activity">
    <reaction evidence="6">
        <text>O-succinyl-L-homoserine + L-cysteine = L,L-cystathionine + succinate + H(+)</text>
        <dbReference type="Rhea" id="RHEA:20397"/>
        <dbReference type="ChEBI" id="CHEBI:15378"/>
        <dbReference type="ChEBI" id="CHEBI:30031"/>
        <dbReference type="ChEBI" id="CHEBI:35235"/>
        <dbReference type="ChEBI" id="CHEBI:57661"/>
        <dbReference type="ChEBI" id="CHEBI:58161"/>
        <dbReference type="EC" id="2.5.1.48"/>
    </reaction>
</comment>
<dbReference type="FunFam" id="3.40.640.10:FF:000111">
    <property type="entry name" value="Cystathionine gamma-synthase"/>
    <property type="match status" value="1"/>
</dbReference>
<comment type="pathway">
    <text evidence="8">Amino-acid biosynthesis; L-methionine biosynthesis via de novo pathway; L-cystathionine from O-succinyl-L-homoserine: step 1/1.</text>
</comment>
<dbReference type="AlphaFoldDB" id="A0A642V5W7"/>
<evidence type="ECO:0000256" key="9">
    <source>
        <dbReference type="ARBA" id="ARBA00061376"/>
    </source>
</evidence>
<comment type="similarity">
    <text evidence="9">Belongs to the trans-sulfuration enzymes family. MET7 subfamily.</text>
</comment>
<dbReference type="PANTHER" id="PTHR42699">
    <property type="match status" value="1"/>
</dbReference>
<dbReference type="InterPro" id="IPR051750">
    <property type="entry name" value="Trans-sulfuration_enzymes"/>
</dbReference>
<evidence type="ECO:0000256" key="12">
    <source>
        <dbReference type="RuleBase" id="RU362118"/>
    </source>
</evidence>
<accession>A0A642V5W7</accession>
<evidence type="ECO:0000256" key="3">
    <source>
        <dbReference type="ARBA" id="ARBA00022679"/>
    </source>
</evidence>
<dbReference type="PANTHER" id="PTHR42699:SF1">
    <property type="entry name" value="CYSTATHIONINE GAMMA-SYNTHASE-RELATED"/>
    <property type="match status" value="1"/>
</dbReference>
<evidence type="ECO:0000256" key="10">
    <source>
        <dbReference type="ARBA" id="ARBA00066530"/>
    </source>
</evidence>
<dbReference type="VEuPathDB" id="FungiDB:TRICI_002443"/>
<dbReference type="SUPFAM" id="SSF53383">
    <property type="entry name" value="PLP-dependent transferases"/>
    <property type="match status" value="1"/>
</dbReference>
<keyword evidence="14" id="KW-1185">Reference proteome</keyword>
<keyword evidence="3" id="KW-0808">Transferase</keyword>
<dbReference type="Pfam" id="PF01053">
    <property type="entry name" value="Cys_Met_Meta_PP"/>
    <property type="match status" value="1"/>
</dbReference>
<dbReference type="Gene3D" id="3.90.1150.10">
    <property type="entry name" value="Aspartate Aminotransferase, domain 1"/>
    <property type="match status" value="1"/>
</dbReference>
<dbReference type="EC" id="2.5.1.48" evidence="10"/>
<dbReference type="GO" id="GO:0019346">
    <property type="term" value="P:transsulfuration"/>
    <property type="evidence" value="ECO:0007669"/>
    <property type="project" value="InterPro"/>
</dbReference>
<dbReference type="OrthoDB" id="10047078at2759"/>
<dbReference type="InterPro" id="IPR015422">
    <property type="entry name" value="PyrdxlP-dep_Trfase_small"/>
</dbReference>
<evidence type="ECO:0000256" key="1">
    <source>
        <dbReference type="ARBA" id="ARBA00001933"/>
    </source>
</evidence>
<dbReference type="InterPro" id="IPR000277">
    <property type="entry name" value="Cys/Met-Metab_PyrdxlP-dep_enz"/>
</dbReference>
<protein>
    <recommendedName>
        <fullName evidence="10">cystathionine gamma-synthase</fullName>
        <ecNumber evidence="10">2.5.1.48</ecNumber>
    </recommendedName>
    <alternativeName>
        <fullName evidence="11">O-succinylhomoserine (thiol)-lyase</fullName>
    </alternativeName>
</protein>
<dbReference type="Gene3D" id="3.40.640.10">
    <property type="entry name" value="Type I PLP-dependent aspartate aminotransferase-like (Major domain)"/>
    <property type="match status" value="1"/>
</dbReference>
<gene>
    <name evidence="13" type="ORF">TRICI_002443</name>
</gene>
<dbReference type="EMBL" id="SWFS01000165">
    <property type="protein sequence ID" value="KAA8915410.1"/>
    <property type="molecule type" value="Genomic_DNA"/>
</dbReference>
<comment type="function">
    <text evidence="7">Catalyzes the formation of L-cystathionine from O-succinyl-L-homoserine (OSHS) and L-cysteine, via a gamma-replacement reaction. In the absence of thiol, catalyzes gamma-elimination to form 2-oxobutanoate, succinate and ammonia.</text>
</comment>
<evidence type="ECO:0000313" key="13">
    <source>
        <dbReference type="EMBL" id="KAA8915410.1"/>
    </source>
</evidence>
<sequence>MGFVDSPPTDVGCPIPANTPHAVSVTLPTWDANVGYEEGQEWVASKMNSGYPRFYVHSSIQRLAKHLVDEYGAEGEDAYLFPSYEAAKRCRDFLRRYSSQGKNVPARIVQLTTPVDETDITNANVQAHIAIVFFPAEEAGVCKSYWQHSGEGISSRLAEFCLDRWCRDKCSTEESRFLEERYGRNLDLSFADEAKKALRRRIAGKLIESGQSNDGRAEVTDLSENDVYLYPCGMASIFHAHRATMAIRGADVKAVLYGFPYVDSHNILKKFGGGVHFYANGEPEDLDAIEELLEGGEKISLFFCEVPSNPLLKTPNFERIRALADKYDFPVVVDETVGNFLNVHILPYADVVVSSLTKLFSGDSNVMGGSLVLNPHGKYFQQYKKALEEQYEDNFWAEDAIYLERNSRDFAERNTKINHNTEAVAKLFHDSPLVKDVFYPPYNPSKEQYDKVKVPSGGYGGLFSVVFKDPEDGKAFFDTVNTAKGPSLGTNFTLTSPYVILAHYAELDVVEKYGVDRHLIRISVGLEDTEKLLNNFKKGLDAVANRHN</sequence>
<name>A0A642V5W7_9ASCO</name>
<dbReference type="FunFam" id="3.90.1150.10:FF:000063">
    <property type="entry name" value="Probable cystathionine gamma-synthase"/>
    <property type="match status" value="1"/>
</dbReference>
<evidence type="ECO:0000256" key="5">
    <source>
        <dbReference type="ARBA" id="ARBA00023167"/>
    </source>
</evidence>
<dbReference type="Proteomes" id="UP000761534">
    <property type="component" value="Unassembled WGS sequence"/>
</dbReference>
<evidence type="ECO:0000256" key="8">
    <source>
        <dbReference type="ARBA" id="ARBA00060510"/>
    </source>
</evidence>
<evidence type="ECO:0000256" key="6">
    <source>
        <dbReference type="ARBA" id="ARBA00051441"/>
    </source>
</evidence>
<keyword evidence="2" id="KW-0028">Amino-acid biosynthesis</keyword>
<dbReference type="GO" id="GO:0030170">
    <property type="term" value="F:pyridoxal phosphate binding"/>
    <property type="evidence" value="ECO:0007669"/>
    <property type="project" value="InterPro"/>
</dbReference>
<evidence type="ECO:0000256" key="11">
    <source>
        <dbReference type="ARBA" id="ARBA00083849"/>
    </source>
</evidence>
<dbReference type="GO" id="GO:0009086">
    <property type="term" value="P:methionine biosynthetic process"/>
    <property type="evidence" value="ECO:0007669"/>
    <property type="project" value="UniProtKB-KW"/>
</dbReference>
<reference evidence="13" key="1">
    <citation type="journal article" date="2019" name="G3 (Bethesda)">
        <title>Genome Assemblies of Two Rare Opportunistic Yeast Pathogens: Diutina rugosa (syn. Candida rugosa) and Trichomonascus ciferrii (syn. Candida ciferrii).</title>
        <authorList>
            <person name="Mixao V."/>
            <person name="Saus E."/>
            <person name="Hansen A.P."/>
            <person name="Lass-Florl C."/>
            <person name="Gabaldon T."/>
        </authorList>
    </citation>
    <scope>NUCLEOTIDE SEQUENCE</scope>
    <source>
        <strain evidence="13">CBS 4856</strain>
    </source>
</reference>
<evidence type="ECO:0000313" key="14">
    <source>
        <dbReference type="Proteomes" id="UP000761534"/>
    </source>
</evidence>
<comment type="caution">
    <text evidence="13">The sequence shown here is derived from an EMBL/GenBank/DDBJ whole genome shotgun (WGS) entry which is preliminary data.</text>
</comment>
<organism evidence="13 14">
    <name type="scientific">Trichomonascus ciferrii</name>
    <dbReference type="NCBI Taxonomy" id="44093"/>
    <lineage>
        <taxon>Eukaryota</taxon>
        <taxon>Fungi</taxon>
        <taxon>Dikarya</taxon>
        <taxon>Ascomycota</taxon>
        <taxon>Saccharomycotina</taxon>
        <taxon>Dipodascomycetes</taxon>
        <taxon>Dipodascales</taxon>
        <taxon>Trichomonascaceae</taxon>
        <taxon>Trichomonascus</taxon>
        <taxon>Trichomonascus ciferrii complex</taxon>
    </lineage>
</organism>
<evidence type="ECO:0000256" key="7">
    <source>
        <dbReference type="ARBA" id="ARBA00058439"/>
    </source>
</evidence>
<dbReference type="InterPro" id="IPR015421">
    <property type="entry name" value="PyrdxlP-dep_Trfase_major"/>
</dbReference>
<dbReference type="InterPro" id="IPR015424">
    <property type="entry name" value="PyrdxlP-dep_Trfase"/>
</dbReference>
<comment type="cofactor">
    <cofactor evidence="1 12">
        <name>pyridoxal 5'-phosphate</name>
        <dbReference type="ChEBI" id="CHEBI:597326"/>
    </cofactor>
</comment>